<reference evidence="5 6" key="1">
    <citation type="journal article" date="2013" name="ISME J.">
        <title>Comparative genomics of pathogenic lineages of Vibrio nigripulchritudo identifies virulence-associated traits.</title>
        <authorList>
            <person name="Goudenege D."/>
            <person name="Labreuche Y."/>
            <person name="Krin E."/>
            <person name="Ansquer D."/>
            <person name="Mangenot S."/>
            <person name="Calteau A."/>
            <person name="Medigue C."/>
            <person name="Mazel D."/>
            <person name="Polz M.F."/>
            <person name="Le Roux F."/>
        </authorList>
    </citation>
    <scope>NUCLEOTIDE SEQUENCE [LARGE SCALE GENOMIC DNA]</scope>
    <source>
        <strain evidence="5 6">SOn1</strain>
    </source>
</reference>
<name>A0AAV2VRP6_9VIBR</name>
<dbReference type="GO" id="GO:0003700">
    <property type="term" value="F:DNA-binding transcription factor activity"/>
    <property type="evidence" value="ECO:0007669"/>
    <property type="project" value="InterPro"/>
</dbReference>
<dbReference type="RefSeq" id="WP_022561941.1">
    <property type="nucleotide sequence ID" value="NZ_LK391965.1"/>
</dbReference>
<dbReference type="Gene3D" id="1.10.10.60">
    <property type="entry name" value="Homeodomain-like"/>
    <property type="match status" value="2"/>
</dbReference>
<dbReference type="InterPro" id="IPR018060">
    <property type="entry name" value="HTH_AraC"/>
</dbReference>
<keyword evidence="3" id="KW-0804">Transcription</keyword>
<dbReference type="PROSITE" id="PS00041">
    <property type="entry name" value="HTH_ARAC_FAMILY_1"/>
    <property type="match status" value="1"/>
</dbReference>
<dbReference type="Pfam" id="PF12852">
    <property type="entry name" value="Cupin_6"/>
    <property type="match status" value="1"/>
</dbReference>
<dbReference type="PANTHER" id="PTHR11019">
    <property type="entry name" value="HTH-TYPE TRANSCRIPTIONAL REGULATOR NIMR"/>
    <property type="match status" value="1"/>
</dbReference>
<dbReference type="Proteomes" id="UP000018211">
    <property type="component" value="Unassembled WGS sequence"/>
</dbReference>
<protein>
    <submittedName>
        <fullName evidence="5">Transcriptional Regulator, AraC family protein</fullName>
    </submittedName>
</protein>
<gene>
    <name evidence="5" type="ORF">VIBNISOn1_230022</name>
</gene>
<comment type="caution">
    <text evidence="5">The sequence shown here is derived from an EMBL/GenBank/DDBJ whole genome shotgun (WGS) entry which is preliminary data.</text>
</comment>
<dbReference type="SMART" id="SM00342">
    <property type="entry name" value="HTH_ARAC"/>
    <property type="match status" value="1"/>
</dbReference>
<evidence type="ECO:0000259" key="4">
    <source>
        <dbReference type="PROSITE" id="PS01124"/>
    </source>
</evidence>
<dbReference type="InterPro" id="IPR009057">
    <property type="entry name" value="Homeodomain-like_sf"/>
</dbReference>
<dbReference type="InterPro" id="IPR018062">
    <property type="entry name" value="HTH_AraC-typ_CS"/>
</dbReference>
<dbReference type="PROSITE" id="PS01124">
    <property type="entry name" value="HTH_ARAC_FAMILY_2"/>
    <property type="match status" value="1"/>
</dbReference>
<dbReference type="EMBL" id="CAOF01000113">
    <property type="protein sequence ID" value="CCO47123.1"/>
    <property type="molecule type" value="Genomic_DNA"/>
</dbReference>
<evidence type="ECO:0000313" key="5">
    <source>
        <dbReference type="EMBL" id="CCO47123.1"/>
    </source>
</evidence>
<proteinExistence type="predicted"/>
<dbReference type="SUPFAM" id="SSF46689">
    <property type="entry name" value="Homeodomain-like"/>
    <property type="match status" value="2"/>
</dbReference>
<dbReference type="InterPro" id="IPR032783">
    <property type="entry name" value="AraC_lig"/>
</dbReference>
<evidence type="ECO:0000256" key="3">
    <source>
        <dbReference type="ARBA" id="ARBA00023163"/>
    </source>
</evidence>
<dbReference type="Pfam" id="PF12833">
    <property type="entry name" value="HTH_18"/>
    <property type="match status" value="1"/>
</dbReference>
<evidence type="ECO:0000256" key="1">
    <source>
        <dbReference type="ARBA" id="ARBA00023015"/>
    </source>
</evidence>
<keyword evidence="2" id="KW-0238">DNA-binding</keyword>
<keyword evidence="1" id="KW-0805">Transcription regulation</keyword>
<dbReference type="PANTHER" id="PTHR11019:SF159">
    <property type="entry name" value="TRANSCRIPTIONAL REGULATOR-RELATED"/>
    <property type="match status" value="1"/>
</dbReference>
<accession>A0AAV2VRP6</accession>
<feature type="domain" description="HTH araC/xylS-type" evidence="4">
    <location>
        <begin position="174"/>
        <end position="271"/>
    </location>
</feature>
<evidence type="ECO:0000256" key="2">
    <source>
        <dbReference type="ARBA" id="ARBA00023125"/>
    </source>
</evidence>
<organism evidence="5 6">
    <name type="scientific">Vibrio nigripulchritudo SOn1</name>
    <dbReference type="NCBI Taxonomy" id="1238450"/>
    <lineage>
        <taxon>Bacteria</taxon>
        <taxon>Pseudomonadati</taxon>
        <taxon>Pseudomonadota</taxon>
        <taxon>Gammaproteobacteria</taxon>
        <taxon>Vibrionales</taxon>
        <taxon>Vibrionaceae</taxon>
        <taxon>Vibrio</taxon>
    </lineage>
</organism>
<sequence length="280" mass="31567">MDALSKLIQQLSMRSEVFYSGQLCGVSSFSEPHRNQGHLHILRGGHLRLRDHKGRELEITEPSLVYFPLTVPHVIEGLSDGAHLVCSTIEYSEGKWELLFSALPDRIVIPFKTMPSLSPIMEALFLEAANADLGQQVILDKLSDVMMIMLFRHIVEQNLMKEGVLAGLSHPRLADALNMIHQLPYHPYSLEDLAEKCAMSRTVFIETFKKVVGMTPGNYIAHWRIGVAQSLILQGKPMHWVLDQVGYESYSGFTKVFRKITGLSPRNWIASKEETGRGEL</sequence>
<evidence type="ECO:0000313" key="6">
    <source>
        <dbReference type="Proteomes" id="UP000018211"/>
    </source>
</evidence>
<dbReference type="GO" id="GO:0043565">
    <property type="term" value="F:sequence-specific DNA binding"/>
    <property type="evidence" value="ECO:0007669"/>
    <property type="project" value="InterPro"/>
</dbReference>
<dbReference type="AlphaFoldDB" id="A0AAV2VRP6"/>